<dbReference type="Pfam" id="PF13711">
    <property type="entry name" value="DUF4160"/>
    <property type="match status" value="1"/>
</dbReference>
<name>A0A9D7SU75_9BACT</name>
<evidence type="ECO:0000313" key="1">
    <source>
        <dbReference type="EMBL" id="MBK9981064.1"/>
    </source>
</evidence>
<accession>A0A9D7SU75</accession>
<organism evidence="1 2">
    <name type="scientific">Candidatus Opimibacter skivensis</name>
    <dbReference type="NCBI Taxonomy" id="2982028"/>
    <lineage>
        <taxon>Bacteria</taxon>
        <taxon>Pseudomonadati</taxon>
        <taxon>Bacteroidota</taxon>
        <taxon>Saprospiria</taxon>
        <taxon>Saprospirales</taxon>
        <taxon>Saprospiraceae</taxon>
        <taxon>Candidatus Opimibacter</taxon>
    </lineage>
</organism>
<dbReference type="EMBL" id="JADKGY010000001">
    <property type="protein sequence ID" value="MBK9981064.1"/>
    <property type="molecule type" value="Genomic_DNA"/>
</dbReference>
<dbReference type="AlphaFoldDB" id="A0A9D7SU75"/>
<reference evidence="1 2" key="1">
    <citation type="submission" date="2020-10" db="EMBL/GenBank/DDBJ databases">
        <title>Connecting structure to function with the recovery of over 1000 high-quality activated sludge metagenome-assembled genomes encoding full-length rRNA genes using long-read sequencing.</title>
        <authorList>
            <person name="Singleton C.M."/>
            <person name="Petriglieri F."/>
            <person name="Kristensen J.M."/>
            <person name="Kirkegaard R.H."/>
            <person name="Michaelsen T.Y."/>
            <person name="Andersen M.H."/>
            <person name="Karst S.M."/>
            <person name="Dueholm M.S."/>
            <person name="Nielsen P.H."/>
            <person name="Albertsen M."/>
        </authorList>
    </citation>
    <scope>NUCLEOTIDE SEQUENCE [LARGE SCALE GENOMIC DNA]</scope>
    <source>
        <strain evidence="1">Ribe_18-Q3-R11-54_MAXAC.273</strain>
    </source>
</reference>
<comment type="caution">
    <text evidence="1">The sequence shown here is derived from an EMBL/GenBank/DDBJ whole genome shotgun (WGS) entry which is preliminary data.</text>
</comment>
<sequence length="86" mass="10189">MPEISRFYGILIKMYFIDHNPPHFHAEYGEYRAEYNIRSLEVIDGKLPGRAHALVIEWASIHQNELLDNWTKAQLAERLKKIRPLD</sequence>
<protein>
    <submittedName>
        <fullName evidence="1">DUF4160 domain-containing protein</fullName>
    </submittedName>
</protein>
<proteinExistence type="predicted"/>
<gene>
    <name evidence="1" type="ORF">IPP15_01335</name>
</gene>
<evidence type="ECO:0000313" key="2">
    <source>
        <dbReference type="Proteomes" id="UP000808337"/>
    </source>
</evidence>
<dbReference type="InterPro" id="IPR025427">
    <property type="entry name" value="DUF4160"/>
</dbReference>
<dbReference type="Proteomes" id="UP000808337">
    <property type="component" value="Unassembled WGS sequence"/>
</dbReference>